<organism evidence="1 2">
    <name type="scientific">Gossypium arboreum</name>
    <name type="common">Tree cotton</name>
    <name type="synonym">Gossypium nanking</name>
    <dbReference type="NCBI Taxonomy" id="29729"/>
    <lineage>
        <taxon>Eukaryota</taxon>
        <taxon>Viridiplantae</taxon>
        <taxon>Streptophyta</taxon>
        <taxon>Embryophyta</taxon>
        <taxon>Tracheophyta</taxon>
        <taxon>Spermatophyta</taxon>
        <taxon>Magnoliopsida</taxon>
        <taxon>eudicotyledons</taxon>
        <taxon>Gunneridae</taxon>
        <taxon>Pentapetalae</taxon>
        <taxon>rosids</taxon>
        <taxon>malvids</taxon>
        <taxon>Malvales</taxon>
        <taxon>Malvaceae</taxon>
        <taxon>Malvoideae</taxon>
        <taxon>Gossypium</taxon>
    </lineage>
</organism>
<sequence>MEEPEPVPPKVQRKKAISILTASMSEETTQRIEPYLEYNTTCNYEYRNLMSHLVEQFGIKSF</sequence>
<dbReference type="EMBL" id="JARKNE010000011">
    <property type="protein sequence ID" value="KAK5785235.1"/>
    <property type="molecule type" value="Genomic_DNA"/>
</dbReference>
<reference evidence="1 2" key="1">
    <citation type="submission" date="2023-03" db="EMBL/GenBank/DDBJ databases">
        <title>WGS of Gossypium arboreum.</title>
        <authorList>
            <person name="Yu D."/>
        </authorList>
    </citation>
    <scope>NUCLEOTIDE SEQUENCE [LARGE SCALE GENOMIC DNA]</scope>
    <source>
        <tissue evidence="1">Leaf</tissue>
    </source>
</reference>
<gene>
    <name evidence="1" type="ORF">PVK06_039800</name>
</gene>
<proteinExistence type="predicted"/>
<protein>
    <submittedName>
        <fullName evidence="1">Uncharacterized protein</fullName>
    </submittedName>
</protein>
<evidence type="ECO:0000313" key="2">
    <source>
        <dbReference type="Proteomes" id="UP001358586"/>
    </source>
</evidence>
<dbReference type="Proteomes" id="UP001358586">
    <property type="component" value="Chromosome 11"/>
</dbReference>
<evidence type="ECO:0000313" key="1">
    <source>
        <dbReference type="EMBL" id="KAK5785235.1"/>
    </source>
</evidence>
<comment type="caution">
    <text evidence="1">The sequence shown here is derived from an EMBL/GenBank/DDBJ whole genome shotgun (WGS) entry which is preliminary data.</text>
</comment>
<keyword evidence="2" id="KW-1185">Reference proteome</keyword>
<name>A0ABR0N5Y1_GOSAR</name>
<accession>A0ABR0N5Y1</accession>